<sequence length="539" mass="58433">MFWKLNPTSPAYNIPEVIHFDGEFDPAAVQFALDETVRRHEALRTTFRETESGVVQVVSPDPLPMPVKVTDLRGVPETERADRLAATLYDEANAPFDLATDLPVRLTAIRVTDARTSVLLVVHHIVCDGTSIACLLKEYAAFYRAAREDTPPDLPPAPPGYTEVVRQQLAALSGPNLREELDYWRDRLTGVRGSALPRDRDSRPTANSLRTDAVSTVLEPELAAAVLEHARRARTTPFAVLLCAMQVMIAIGTSEDEVALGTVTSGRPRRFAATVGMLANTVVIKSAIDRAASFAAVLDDVSLDVMDALDYQDLPYSRVIAELHGSGRGQGDDLVRTMFVAAASSGRDAGAKRDYEIPAYRVEGPFELIVLCHVMGEVVALDWEFALRSYSRETAAGYRDAYREILAALLRDPDAPIDSLKLTDVLARLVPNAYPPSAAGAPNSVTSGVEPPAAGTSDNPAADDAVLSPVEEAVAAIWSEILDIPVTAPSDNFFQLGGHSMVASRAVALVRRKVAPATMRLLFDHPELRDFCAQLPTTR</sequence>
<dbReference type="Gene3D" id="3.30.559.30">
    <property type="entry name" value="Nonribosomal peptide synthetase, condensation domain"/>
    <property type="match status" value="1"/>
</dbReference>
<accession>A0ABT2JK68</accession>
<dbReference type="EMBL" id="JAFFZE010000037">
    <property type="protein sequence ID" value="MCT2588282.1"/>
    <property type="molecule type" value="Genomic_DNA"/>
</dbReference>
<evidence type="ECO:0000313" key="4">
    <source>
        <dbReference type="EMBL" id="MCT2588282.1"/>
    </source>
</evidence>
<organism evidence="4 5">
    <name type="scientific">Actinophytocola gossypii</name>
    <dbReference type="NCBI Taxonomy" id="2812003"/>
    <lineage>
        <taxon>Bacteria</taxon>
        <taxon>Bacillati</taxon>
        <taxon>Actinomycetota</taxon>
        <taxon>Actinomycetes</taxon>
        <taxon>Pseudonocardiales</taxon>
        <taxon>Pseudonocardiaceae</taxon>
    </lineage>
</organism>
<dbReference type="InterPro" id="IPR036736">
    <property type="entry name" value="ACP-like_sf"/>
</dbReference>
<proteinExistence type="predicted"/>
<reference evidence="4 5" key="1">
    <citation type="submission" date="2021-02" db="EMBL/GenBank/DDBJ databases">
        <title>Actinophytocola xerophila sp. nov., isolated from soil of cotton cropping field.</title>
        <authorList>
            <person name="Huang R."/>
            <person name="Chen X."/>
            <person name="Ge X."/>
            <person name="Liu W."/>
        </authorList>
    </citation>
    <scope>NUCLEOTIDE SEQUENCE [LARGE SCALE GENOMIC DNA]</scope>
    <source>
        <strain evidence="4 5">S1-96</strain>
    </source>
</reference>
<comment type="caution">
    <text evidence="4">The sequence shown here is derived from an EMBL/GenBank/DDBJ whole genome shotgun (WGS) entry which is preliminary data.</text>
</comment>
<protein>
    <recommendedName>
        <fullName evidence="3">Carrier domain-containing protein</fullName>
    </recommendedName>
</protein>
<dbReference type="SUPFAM" id="SSF47336">
    <property type="entry name" value="ACP-like"/>
    <property type="match status" value="1"/>
</dbReference>
<dbReference type="Pfam" id="PF00550">
    <property type="entry name" value="PP-binding"/>
    <property type="match status" value="1"/>
</dbReference>
<dbReference type="Pfam" id="PF00668">
    <property type="entry name" value="Condensation"/>
    <property type="match status" value="1"/>
</dbReference>
<evidence type="ECO:0000256" key="1">
    <source>
        <dbReference type="ARBA" id="ARBA00001957"/>
    </source>
</evidence>
<keyword evidence="5" id="KW-1185">Reference proteome</keyword>
<comment type="cofactor">
    <cofactor evidence="1">
        <name>pantetheine 4'-phosphate</name>
        <dbReference type="ChEBI" id="CHEBI:47942"/>
    </cofactor>
</comment>
<dbReference type="PANTHER" id="PTHR45527:SF1">
    <property type="entry name" value="FATTY ACID SYNTHASE"/>
    <property type="match status" value="1"/>
</dbReference>
<feature type="domain" description="Carrier" evidence="3">
    <location>
        <begin position="465"/>
        <end position="539"/>
    </location>
</feature>
<dbReference type="SUPFAM" id="SSF52777">
    <property type="entry name" value="CoA-dependent acyltransferases"/>
    <property type="match status" value="2"/>
</dbReference>
<feature type="region of interest" description="Disordered" evidence="2">
    <location>
        <begin position="440"/>
        <end position="462"/>
    </location>
</feature>
<dbReference type="InterPro" id="IPR009081">
    <property type="entry name" value="PP-bd_ACP"/>
</dbReference>
<dbReference type="PANTHER" id="PTHR45527">
    <property type="entry name" value="NONRIBOSOMAL PEPTIDE SYNTHETASE"/>
    <property type="match status" value="1"/>
</dbReference>
<dbReference type="PROSITE" id="PS50075">
    <property type="entry name" value="CARRIER"/>
    <property type="match status" value="1"/>
</dbReference>
<dbReference type="InterPro" id="IPR001242">
    <property type="entry name" value="Condensation_dom"/>
</dbReference>
<dbReference type="Gene3D" id="3.30.559.10">
    <property type="entry name" value="Chloramphenicol acetyltransferase-like domain"/>
    <property type="match status" value="1"/>
</dbReference>
<dbReference type="InterPro" id="IPR023213">
    <property type="entry name" value="CAT-like_dom_sf"/>
</dbReference>
<evidence type="ECO:0000256" key="2">
    <source>
        <dbReference type="SAM" id="MobiDB-lite"/>
    </source>
</evidence>
<dbReference type="Proteomes" id="UP001156441">
    <property type="component" value="Unassembled WGS sequence"/>
</dbReference>
<evidence type="ECO:0000313" key="5">
    <source>
        <dbReference type="Proteomes" id="UP001156441"/>
    </source>
</evidence>
<name>A0ABT2JK68_9PSEU</name>
<dbReference type="Gene3D" id="1.10.1200.10">
    <property type="entry name" value="ACP-like"/>
    <property type="match status" value="1"/>
</dbReference>
<evidence type="ECO:0000259" key="3">
    <source>
        <dbReference type="PROSITE" id="PS50075"/>
    </source>
</evidence>
<gene>
    <name evidence="4" type="ORF">JT362_34750</name>
</gene>